<name>A0A109CY95_AGRVI</name>
<keyword evidence="12" id="KW-1185">Reference proteome</keyword>
<dbReference type="Proteomes" id="UP000655037">
    <property type="component" value="Unassembled WGS sequence"/>
</dbReference>
<evidence type="ECO:0000256" key="4">
    <source>
        <dbReference type="ARBA" id="ARBA00024746"/>
    </source>
</evidence>
<evidence type="ECO:0000313" key="12">
    <source>
        <dbReference type="Proteomes" id="UP000179454"/>
    </source>
</evidence>
<dbReference type="EMBL" id="MBFE02000016">
    <property type="protein sequence ID" value="MUO44073.1"/>
    <property type="molecule type" value="Genomic_DNA"/>
</dbReference>
<dbReference type="Proteomes" id="UP000440716">
    <property type="component" value="Unassembled WGS sequence"/>
</dbReference>
<evidence type="ECO:0000313" key="8">
    <source>
        <dbReference type="EMBL" id="MUO44073.1"/>
    </source>
</evidence>
<reference evidence="6 14" key="1">
    <citation type="submission" date="2018-08" db="EMBL/GenBank/DDBJ databases">
        <title>Genome sequencing of Agrobacterium vitis strain ICMP 10754.</title>
        <authorList>
            <person name="Visnovsky S.B."/>
            <person name="Pitman A.R."/>
        </authorList>
    </citation>
    <scope>NUCLEOTIDE SEQUENCE [LARGE SCALE GENOMIC DNA]</scope>
    <source>
        <strain evidence="6 14">ICMP 10754</strain>
    </source>
</reference>
<evidence type="ECO:0000313" key="11">
    <source>
        <dbReference type="EMBL" id="MVA57703.1"/>
    </source>
</evidence>
<evidence type="ECO:0000313" key="9">
    <source>
        <dbReference type="EMBL" id="MUP10664.1"/>
    </source>
</evidence>
<dbReference type="EMBL" id="QUSG01000026">
    <property type="protein sequence ID" value="KAA3520733.1"/>
    <property type="molecule type" value="Genomic_DNA"/>
</dbReference>
<dbReference type="RefSeq" id="WP_015914970.1">
    <property type="nucleotide sequence ID" value="NZ_AP023268.1"/>
</dbReference>
<reference evidence="12 13" key="2">
    <citation type="submission" date="2019-11" db="EMBL/GenBank/DDBJ databases">
        <title>Whole-genome sequencing of Allorhizobium vitis.</title>
        <authorList>
            <person name="Gan H.M."/>
            <person name="Savka M.A."/>
        </authorList>
    </citation>
    <scope>NUCLEOTIDE SEQUENCE [LARGE SCALE GENOMIC DNA]</scope>
    <source>
        <strain evidence="9 13">RF2/1</strain>
        <strain evidence="8 12">T1/7</strain>
    </source>
</reference>
<dbReference type="Proteomes" id="UP000477951">
    <property type="component" value="Unassembled WGS sequence"/>
</dbReference>
<comment type="function">
    <text evidence="4">Required for flagellar hook formation. May act as a scaffolding protein.</text>
</comment>
<keyword evidence="10" id="KW-0969">Cilium</keyword>
<comment type="caution">
    <text evidence="10">The sequence shown here is derived from an EMBL/GenBank/DDBJ whole genome shotgun (WGS) entry which is preliminary data.</text>
</comment>
<reference evidence="7" key="4">
    <citation type="submission" date="2020-11" db="EMBL/GenBank/DDBJ databases">
        <title>Agrobacterium vitis strain K377 genome.</title>
        <authorList>
            <person name="Xi H."/>
        </authorList>
    </citation>
    <scope>NUCLEOTIDE SEQUENCE</scope>
    <source>
        <strain evidence="7">K377</strain>
    </source>
</reference>
<evidence type="ECO:0000313" key="7">
    <source>
        <dbReference type="EMBL" id="MBF2717147.1"/>
    </source>
</evidence>
<accession>A0A109CY95</accession>
<dbReference type="Pfam" id="PF03963">
    <property type="entry name" value="FlgD"/>
    <property type="match status" value="1"/>
</dbReference>
<dbReference type="OMA" id="ANPWANA"/>
<dbReference type="NCBIfam" id="NF004670">
    <property type="entry name" value="PRK06009.1"/>
    <property type="match status" value="1"/>
</dbReference>
<evidence type="ECO:0000313" key="6">
    <source>
        <dbReference type="EMBL" id="KAA3520733.1"/>
    </source>
</evidence>
<evidence type="ECO:0000256" key="2">
    <source>
        <dbReference type="ARBA" id="ARBA00016013"/>
    </source>
</evidence>
<gene>
    <name evidence="10" type="primary">flgD</name>
    <name evidence="9" type="ORF">BBK91_012360</name>
    <name evidence="8" type="ORF">BBL17_020060</name>
    <name evidence="6" type="ORF">DXT89_25015</name>
    <name evidence="11" type="ORF">GOZ88_16490</name>
    <name evidence="10" type="ORF">GOZ90_13075</name>
    <name evidence="7" type="ORF">IEI95_023320</name>
</gene>
<evidence type="ECO:0000256" key="3">
    <source>
        <dbReference type="ARBA" id="ARBA00022795"/>
    </source>
</evidence>
<keyword evidence="3" id="KW-1005">Bacterial flagellum biogenesis</keyword>
<evidence type="ECO:0000256" key="1">
    <source>
        <dbReference type="ARBA" id="ARBA00010577"/>
    </source>
</evidence>
<proteinExistence type="inferred from homology"/>
<evidence type="ECO:0000256" key="5">
    <source>
        <dbReference type="SAM" id="MobiDB-lite"/>
    </source>
</evidence>
<dbReference type="EMBL" id="MBFA02000006">
    <property type="protein sequence ID" value="MUP10664.1"/>
    <property type="molecule type" value="Genomic_DNA"/>
</dbReference>
<dbReference type="Proteomes" id="UP000179536">
    <property type="component" value="Unassembled WGS sequence"/>
</dbReference>
<dbReference type="AlphaFoldDB" id="A0A109CY95"/>
<dbReference type="OrthoDB" id="9785233at2"/>
<comment type="similarity">
    <text evidence="1">Belongs to the FlgD family.</text>
</comment>
<evidence type="ECO:0000313" key="14">
    <source>
        <dbReference type="Proteomes" id="UP000436911"/>
    </source>
</evidence>
<sequence length="151" mass="15437">MAVDATTSATSTSSSSSSSSATYTNPFANASANSDAADASMDYNSFLQLLIAQLQNQDPTDPMSATEQVSQLATYSQVEQSIKTNTLLRSMLQAEALTRAGDIVGKTVTSSDGETTGVVSNVKVADDAVTLTTSSGGTVELQTGVNFSSGS</sequence>
<keyword evidence="10" id="KW-0966">Cell projection</keyword>
<evidence type="ECO:0000313" key="16">
    <source>
        <dbReference type="Proteomes" id="UP000477951"/>
    </source>
</evidence>
<evidence type="ECO:0000313" key="13">
    <source>
        <dbReference type="Proteomes" id="UP000179536"/>
    </source>
</evidence>
<reference evidence="15 16" key="3">
    <citation type="submission" date="2019-12" db="EMBL/GenBank/DDBJ databases">
        <title>Whole-genome sequencing of Allorhizobium vitis.</title>
        <authorList>
            <person name="Gan H.M."/>
            <person name="Szegedi E."/>
            <person name="Burr T."/>
            <person name="Savka M.A."/>
        </authorList>
    </citation>
    <scope>NUCLEOTIDE SEQUENCE [LARGE SCALE GENOMIC DNA]</scope>
    <source>
        <strain evidence="11 15">CG415</strain>
        <strain evidence="10 16">CG516</strain>
    </source>
</reference>
<dbReference type="EMBL" id="WPHR01000009">
    <property type="protein sequence ID" value="MUZ73614.1"/>
    <property type="molecule type" value="Genomic_DNA"/>
</dbReference>
<dbReference type="GeneID" id="60681623"/>
<feature type="region of interest" description="Disordered" evidence="5">
    <location>
        <begin position="1"/>
        <end position="31"/>
    </location>
</feature>
<evidence type="ECO:0000313" key="15">
    <source>
        <dbReference type="Proteomes" id="UP000440716"/>
    </source>
</evidence>
<protein>
    <recommendedName>
        <fullName evidence="2">Basal-body rod modification protein FlgD</fullName>
    </recommendedName>
</protein>
<dbReference type="Proteomes" id="UP000436911">
    <property type="component" value="Unassembled WGS sequence"/>
</dbReference>
<dbReference type="EMBL" id="WPHU01000006">
    <property type="protein sequence ID" value="MVA57703.1"/>
    <property type="molecule type" value="Genomic_DNA"/>
</dbReference>
<dbReference type="EMBL" id="JACXXJ020000005">
    <property type="protein sequence ID" value="MBF2717147.1"/>
    <property type="molecule type" value="Genomic_DNA"/>
</dbReference>
<dbReference type="InterPro" id="IPR005648">
    <property type="entry name" value="FlgD"/>
</dbReference>
<dbReference type="GO" id="GO:0044781">
    <property type="term" value="P:bacterial-type flagellum organization"/>
    <property type="evidence" value="ECO:0007669"/>
    <property type="project" value="UniProtKB-KW"/>
</dbReference>
<organism evidence="10 16">
    <name type="scientific">Agrobacterium vitis</name>
    <name type="common">Rhizobium vitis</name>
    <dbReference type="NCBI Taxonomy" id="373"/>
    <lineage>
        <taxon>Bacteria</taxon>
        <taxon>Pseudomonadati</taxon>
        <taxon>Pseudomonadota</taxon>
        <taxon>Alphaproteobacteria</taxon>
        <taxon>Hyphomicrobiales</taxon>
        <taxon>Rhizobiaceae</taxon>
        <taxon>Rhizobium/Agrobacterium group</taxon>
        <taxon>Agrobacterium</taxon>
    </lineage>
</organism>
<dbReference type="Proteomes" id="UP000179454">
    <property type="component" value="Unassembled WGS sequence"/>
</dbReference>
<evidence type="ECO:0000313" key="10">
    <source>
        <dbReference type="EMBL" id="MUZ73614.1"/>
    </source>
</evidence>
<keyword evidence="10" id="KW-0282">Flagellum</keyword>